<keyword evidence="4" id="KW-1185">Reference proteome</keyword>
<comment type="caution">
    <text evidence="3">The sequence shown here is derived from an EMBL/GenBank/DDBJ whole genome shotgun (WGS) entry which is preliminary data.</text>
</comment>
<feature type="compositionally biased region" description="Polar residues" evidence="1">
    <location>
        <begin position="666"/>
        <end position="676"/>
    </location>
</feature>
<feature type="region of interest" description="Disordered" evidence="1">
    <location>
        <begin position="726"/>
        <end position="783"/>
    </location>
</feature>
<dbReference type="Pfam" id="PF10382">
    <property type="entry name" value="ZGRF1-like_N"/>
    <property type="match status" value="1"/>
</dbReference>
<gene>
    <name evidence="3" type="ORF">ISN44_As11g033460</name>
</gene>
<dbReference type="GO" id="GO:0035861">
    <property type="term" value="C:site of double-strand break"/>
    <property type="evidence" value="ECO:0007669"/>
    <property type="project" value="TreeGrafter"/>
</dbReference>
<evidence type="ECO:0000259" key="2">
    <source>
        <dbReference type="Pfam" id="PF10382"/>
    </source>
</evidence>
<evidence type="ECO:0000256" key="1">
    <source>
        <dbReference type="SAM" id="MobiDB-lite"/>
    </source>
</evidence>
<dbReference type="AlphaFoldDB" id="A0A8T1ZGS4"/>
<dbReference type="PANTHER" id="PTHR28535">
    <property type="entry name" value="ZINC FINGER GRF-TYPE CONTAINING 1"/>
    <property type="match status" value="1"/>
</dbReference>
<dbReference type="GO" id="GO:0005634">
    <property type="term" value="C:nucleus"/>
    <property type="evidence" value="ECO:0007669"/>
    <property type="project" value="TreeGrafter"/>
</dbReference>
<evidence type="ECO:0000313" key="4">
    <source>
        <dbReference type="Proteomes" id="UP000694251"/>
    </source>
</evidence>
<dbReference type="Proteomes" id="UP000694251">
    <property type="component" value="Chromosome 11"/>
</dbReference>
<evidence type="ECO:0000313" key="3">
    <source>
        <dbReference type="EMBL" id="KAG7557373.1"/>
    </source>
</evidence>
<sequence>MRMFFPYQRTYKYTLLKFVHQQLARQLVRLTVPARPLSARPSDSSSANYQLLVCLIVPARQLSSRPSDSFFSVNCQLVCLTIPSRPLSSRRFDSSARQLSARPSDSSCSSTVSSSLVQLTTPTHLSSARQFNNFHSRQLQFQLVSFSFSSSFRQLQFSARQLQFQLVFLTASVSARQLQFSARQLQFQLVFQTASVFSSSFRQLQFSARQLQFQLVFQTASVFSSSFRQLQFSARQLQFQLVFQTASVFSSSFRQLQFSARQLQFQLRGISLKKGRGKKEKKSILKTSSSSSARLQALQLVIKLFSSSSSSSARHQALQLVFKLFSSSSSSSARLQALQLVIKLFSSSASSSARLRAPQLVIKLFSSSSSSSARHQALQLVFKLFSSSSSSSARLQALQLVFMLLSSPNCPDRQSHLSALNSSARPASLLTAQLVQLLINSSARPASLLTAQLVQLLSKQLSSSSFSADCSARPTSHEKAILFSEEEEEEEEMAEKQRWIAMYTKHLKQKRKVYHDGFLDLHIARKKVMLYDESDNLLESRILKADEVVNTGETLTFQAYLVDICDPKDGSKASSDPPKVQPSDQGCVRKPFAVLRPNFKKSSLHCDEKKPNLVNKFSSKSLSPSHNMIRVFKKRELHKYGALTPDTMKSTKKGTVPLGSVDKESNNQPLINSPCTGRSGVDSRLENDKLSKDVPPHKPLRDVNQILSILQRRNVTETCSDNTLQTSVSLTEVPPESETSKRHKMESVSTKATSTEQVMVQETSSASTRGCIMSDPPSFDLGI</sequence>
<feature type="region of interest" description="Disordered" evidence="1">
    <location>
        <begin position="645"/>
        <end position="683"/>
    </location>
</feature>
<name>A0A8T1ZGS4_ARASU</name>
<dbReference type="InterPro" id="IPR052800">
    <property type="entry name" value="DNA_Repair_Helicase_ZGRF1"/>
</dbReference>
<organism evidence="3 4">
    <name type="scientific">Arabidopsis suecica</name>
    <name type="common">Swedish thale-cress</name>
    <name type="synonym">Cardaminopsis suecica</name>
    <dbReference type="NCBI Taxonomy" id="45249"/>
    <lineage>
        <taxon>Eukaryota</taxon>
        <taxon>Viridiplantae</taxon>
        <taxon>Streptophyta</taxon>
        <taxon>Embryophyta</taxon>
        <taxon>Tracheophyta</taxon>
        <taxon>Spermatophyta</taxon>
        <taxon>Magnoliopsida</taxon>
        <taxon>eudicotyledons</taxon>
        <taxon>Gunneridae</taxon>
        <taxon>Pentapetalae</taxon>
        <taxon>rosids</taxon>
        <taxon>malvids</taxon>
        <taxon>Brassicales</taxon>
        <taxon>Brassicaceae</taxon>
        <taxon>Camelineae</taxon>
        <taxon>Arabidopsis</taxon>
    </lineage>
</organism>
<dbReference type="PANTHER" id="PTHR28535:SF1">
    <property type="entry name" value="PROTEIN ZGRF1"/>
    <property type="match status" value="1"/>
</dbReference>
<protein>
    <recommendedName>
        <fullName evidence="2">5'-3' DNA helicase ZGRF1-like N-terminal domain-containing protein</fullName>
    </recommendedName>
</protein>
<accession>A0A8T1ZGS4</accession>
<dbReference type="EMBL" id="JAEFBJ010000011">
    <property type="protein sequence ID" value="KAG7557373.1"/>
    <property type="molecule type" value="Genomic_DNA"/>
</dbReference>
<feature type="domain" description="5'-3' DNA helicase ZGRF1-like N-terminal" evidence="2">
    <location>
        <begin position="498"/>
        <end position="568"/>
    </location>
</feature>
<dbReference type="OrthoDB" id="6513042at2759"/>
<feature type="compositionally biased region" description="Polar residues" evidence="1">
    <location>
        <begin position="747"/>
        <end position="768"/>
    </location>
</feature>
<dbReference type="GO" id="GO:0006302">
    <property type="term" value="P:double-strand break repair"/>
    <property type="evidence" value="ECO:0007669"/>
    <property type="project" value="TreeGrafter"/>
</dbReference>
<dbReference type="InterPro" id="IPR018838">
    <property type="entry name" value="ZGRF1-like_N"/>
</dbReference>
<proteinExistence type="predicted"/>
<reference evidence="3 4" key="1">
    <citation type="submission" date="2020-12" db="EMBL/GenBank/DDBJ databases">
        <title>Concerted genomic and epigenomic changes stabilize Arabidopsis allopolyploids.</title>
        <authorList>
            <person name="Chen Z."/>
        </authorList>
    </citation>
    <scope>NUCLEOTIDE SEQUENCE [LARGE SCALE GENOMIC DNA]</scope>
    <source>
        <strain evidence="3">As9502</strain>
        <tissue evidence="3">Leaf</tissue>
    </source>
</reference>